<organism evidence="1 2">
    <name type="scientific">Natrialba chahannaoensis JCM 10990</name>
    <dbReference type="NCBI Taxonomy" id="1227492"/>
    <lineage>
        <taxon>Archaea</taxon>
        <taxon>Methanobacteriati</taxon>
        <taxon>Methanobacteriota</taxon>
        <taxon>Stenosarchaea group</taxon>
        <taxon>Halobacteria</taxon>
        <taxon>Halobacteriales</taxon>
        <taxon>Natrialbaceae</taxon>
        <taxon>Natrialba</taxon>
    </lineage>
</organism>
<dbReference type="STRING" id="1227492.C482_02426"/>
<evidence type="ECO:0000313" key="2">
    <source>
        <dbReference type="Proteomes" id="UP000011693"/>
    </source>
</evidence>
<reference evidence="1 2" key="1">
    <citation type="journal article" date="2014" name="PLoS Genet.">
        <title>Phylogenetically driven sequencing of extremely halophilic archaea reveals strategies for static and dynamic osmo-response.</title>
        <authorList>
            <person name="Becker E.A."/>
            <person name="Seitzer P.M."/>
            <person name="Tritt A."/>
            <person name="Larsen D."/>
            <person name="Krusor M."/>
            <person name="Yao A.I."/>
            <person name="Wu D."/>
            <person name="Madern D."/>
            <person name="Eisen J.A."/>
            <person name="Darling A.E."/>
            <person name="Facciotti M.T."/>
        </authorList>
    </citation>
    <scope>NUCLEOTIDE SEQUENCE [LARGE SCALE GENOMIC DNA]</scope>
    <source>
        <strain evidence="1 2">JCM 10990</strain>
    </source>
</reference>
<gene>
    <name evidence="1" type="ORF">C482_02426</name>
</gene>
<dbReference type="OrthoDB" id="167593at2157"/>
<keyword evidence="2" id="KW-1185">Reference proteome</keyword>
<accession>M0B6T9</accession>
<dbReference type="PATRIC" id="fig|1227492.4.peg.477"/>
<proteinExistence type="predicted"/>
<dbReference type="EMBL" id="AOIN01000017">
    <property type="protein sequence ID" value="ELZ05369.1"/>
    <property type="molecule type" value="Genomic_DNA"/>
</dbReference>
<name>M0B6T9_9EURY</name>
<comment type="caution">
    <text evidence="1">The sequence shown here is derived from an EMBL/GenBank/DDBJ whole genome shotgun (WGS) entry which is preliminary data.</text>
</comment>
<dbReference type="Proteomes" id="UP000011693">
    <property type="component" value="Unassembled WGS sequence"/>
</dbReference>
<dbReference type="AlphaFoldDB" id="M0B6T9"/>
<protein>
    <submittedName>
        <fullName evidence="1">Uncharacterized protein</fullName>
    </submittedName>
</protein>
<sequence>MGRTPHAREEVSPTNRSDARCICGEQPDGYDARTNEPACEDCAYLRSDGGQSAEERQADALETIADELRYQNAVFAEVISTIDAIHGGGLRSASAISTAIDDHAVTREAQGVSR</sequence>
<evidence type="ECO:0000313" key="1">
    <source>
        <dbReference type="EMBL" id="ELZ05369.1"/>
    </source>
</evidence>